<reference evidence="2" key="2">
    <citation type="journal article" date="2023" name="Int. J. Mol. Sci.">
        <title>De Novo Assembly and Annotation of 11 Diverse Shrub Willow (Salix) Genomes Reveals Novel Gene Organization in Sex-Linked Regions.</title>
        <authorList>
            <person name="Hyden B."/>
            <person name="Feng K."/>
            <person name="Yates T.B."/>
            <person name="Jawdy S."/>
            <person name="Cereghino C."/>
            <person name="Smart L.B."/>
            <person name="Muchero W."/>
        </authorList>
    </citation>
    <scope>NUCLEOTIDE SEQUENCE</scope>
    <source>
        <tissue evidence="2">Shoot tip</tissue>
    </source>
</reference>
<feature type="signal peptide" evidence="1">
    <location>
        <begin position="1"/>
        <end position="19"/>
    </location>
</feature>
<protein>
    <submittedName>
        <fullName evidence="2">Uncharacterized protein</fullName>
    </submittedName>
</protein>
<evidence type="ECO:0000313" key="2">
    <source>
        <dbReference type="EMBL" id="KAJ6681696.1"/>
    </source>
</evidence>
<keyword evidence="3" id="KW-1185">Reference proteome</keyword>
<reference evidence="2" key="1">
    <citation type="submission" date="2022-11" db="EMBL/GenBank/DDBJ databases">
        <authorList>
            <person name="Hyden B.L."/>
            <person name="Feng K."/>
            <person name="Yates T."/>
            <person name="Jawdy S."/>
            <person name="Smart L.B."/>
            <person name="Muchero W."/>
        </authorList>
    </citation>
    <scope>NUCLEOTIDE SEQUENCE</scope>
    <source>
        <tissue evidence="2">Shoot tip</tissue>
    </source>
</reference>
<name>A0A9Q0P505_9ROSI</name>
<dbReference type="EMBL" id="JAPFFM010000020">
    <property type="protein sequence ID" value="KAJ6681696.1"/>
    <property type="molecule type" value="Genomic_DNA"/>
</dbReference>
<sequence>MMLLVTEILLLLLLDYSTSFHVQCFTLQLQLPLYHVLVRRHHSTDQDSPPAMIQPFF</sequence>
<feature type="chain" id="PRO_5040140348" evidence="1">
    <location>
        <begin position="20"/>
        <end position="57"/>
    </location>
</feature>
<dbReference type="Proteomes" id="UP001151752">
    <property type="component" value="Chromosome 5"/>
</dbReference>
<organism evidence="2 3">
    <name type="scientific">Salix koriyanagi</name>
    <dbReference type="NCBI Taxonomy" id="2511006"/>
    <lineage>
        <taxon>Eukaryota</taxon>
        <taxon>Viridiplantae</taxon>
        <taxon>Streptophyta</taxon>
        <taxon>Embryophyta</taxon>
        <taxon>Tracheophyta</taxon>
        <taxon>Spermatophyta</taxon>
        <taxon>Magnoliopsida</taxon>
        <taxon>eudicotyledons</taxon>
        <taxon>Gunneridae</taxon>
        <taxon>Pentapetalae</taxon>
        <taxon>rosids</taxon>
        <taxon>fabids</taxon>
        <taxon>Malpighiales</taxon>
        <taxon>Salicaceae</taxon>
        <taxon>Saliceae</taxon>
        <taxon>Salix</taxon>
    </lineage>
</organism>
<accession>A0A9Q0P505</accession>
<evidence type="ECO:0000313" key="3">
    <source>
        <dbReference type="Proteomes" id="UP001151752"/>
    </source>
</evidence>
<keyword evidence="1" id="KW-0732">Signal</keyword>
<comment type="caution">
    <text evidence="2">The sequence shown here is derived from an EMBL/GenBank/DDBJ whole genome shotgun (WGS) entry which is preliminary data.</text>
</comment>
<proteinExistence type="predicted"/>
<dbReference type="AlphaFoldDB" id="A0A9Q0P505"/>
<evidence type="ECO:0000256" key="1">
    <source>
        <dbReference type="SAM" id="SignalP"/>
    </source>
</evidence>
<gene>
    <name evidence="2" type="ORF">OIU74_020047</name>
</gene>